<accession>A0ABS8XV78</accession>
<keyword evidence="2" id="KW-1185">Reference proteome</keyword>
<evidence type="ECO:0000313" key="1">
    <source>
        <dbReference type="EMBL" id="MCE4556571.1"/>
    </source>
</evidence>
<sequence>MDATIVGDDKSIAQVMRETETLAFGPFLLTAEPLGLHVGARAVALDAPAVALLAAIAVTPAGASVAQLEASGVSEPGGDVEHLCVQVGDINNALSMYSDAWYVAWYPDDAEPRFALVDASRASAPRTALPAKRFDILGREEAIARVVEQLKARRFVTILAAGGMGKTTVALATAHVAAADYPDGVYVVDLAPVVDPTLLAQRVASTVGCLTDYTSASTVLQQWANERQALVVLDSCEHVIDAAAELAEALGGAGSRVAVLATSREPLRARGEWLYRLAPLALPQPGEARSIPEAMAFSALCLFVERARAVAPHFMLADTDVPQLVSLCSRLDGIALAIEIVAARVGSMGLAGLSQQLESLLLDLPVRHRHVPARHSTLAALLDWSYQLLSPVEQTVLRRLSVFRSGFSTAMAARVVGDDWLSADEVHDAVLDLVAKSLIAPGRGNDPDLRRLLDTTRAYAGQKLDESSERKAVSLRHAHWLAGVLAEADSAWNRMTRQHWTSRYASLIDDIRAALDWAFSPDGDVALGVELTIAGFAIGRQMLLVDEFTERVQRAIDAIAVDVAHTGGSLDATIAEGLRRRLTFLIACLGMGRRVSIVPALETAATSLTGADQALQRFSGVNGMWAMAVIRGDFKDSAVWADKLEQLAEGVDDPIARLVASRIQAQTLHFTGRHTQAACMARGVLDEAWRTIPLSYNPSPVELRVSMRVVLARTLWMQGRPDSAAAMAEEAIEHARTDSPLAQCQVIVMGSLVIALWSGLIEPARLLASQLVDLEKLLGFSHWLRWSRGLRSMVSLRDGGEVPPSADANWFEEPEPVLADHLATLDDRWLTPRCIQRVESGLVGWCAAEALRLQGERALRQRSADGRARGEVLLRRSLVLAREHEAASWELRTATSLARHLHRHDRRSEARAILEPVFARFAEGFETADWRAAQALIEDSSI</sequence>
<dbReference type="Proteomes" id="UP001200741">
    <property type="component" value="Unassembled WGS sequence"/>
</dbReference>
<dbReference type="PANTHER" id="PTHR47691">
    <property type="entry name" value="REGULATOR-RELATED"/>
    <property type="match status" value="1"/>
</dbReference>
<name>A0ABS8XV78_9BURK</name>
<dbReference type="InterPro" id="IPR027417">
    <property type="entry name" value="P-loop_NTPase"/>
</dbReference>
<dbReference type="EMBL" id="JAJTWU010000008">
    <property type="protein sequence ID" value="MCE4556571.1"/>
    <property type="molecule type" value="Genomic_DNA"/>
</dbReference>
<organism evidence="1 2">
    <name type="scientific">Pelomonas cellulosilytica</name>
    <dbReference type="NCBI Taxonomy" id="2906762"/>
    <lineage>
        <taxon>Bacteria</taxon>
        <taxon>Pseudomonadati</taxon>
        <taxon>Pseudomonadota</taxon>
        <taxon>Betaproteobacteria</taxon>
        <taxon>Burkholderiales</taxon>
        <taxon>Sphaerotilaceae</taxon>
        <taxon>Roseateles</taxon>
    </lineage>
</organism>
<proteinExistence type="predicted"/>
<protein>
    <submittedName>
        <fullName evidence="1">Uncharacterized protein</fullName>
    </submittedName>
</protein>
<gene>
    <name evidence="1" type="ORF">LXT13_19420</name>
</gene>
<reference evidence="1 2" key="1">
    <citation type="submission" date="2021-12" db="EMBL/GenBank/DDBJ databases">
        <title>Genome seq of P8.</title>
        <authorList>
            <person name="Seo T."/>
        </authorList>
    </citation>
    <scope>NUCLEOTIDE SEQUENCE [LARGE SCALE GENOMIC DNA]</scope>
    <source>
        <strain evidence="1 2">P8</strain>
    </source>
</reference>
<dbReference type="PANTHER" id="PTHR47691:SF3">
    <property type="entry name" value="HTH-TYPE TRANSCRIPTIONAL REGULATOR RV0890C-RELATED"/>
    <property type="match status" value="1"/>
</dbReference>
<evidence type="ECO:0000313" key="2">
    <source>
        <dbReference type="Proteomes" id="UP001200741"/>
    </source>
</evidence>
<dbReference type="RefSeq" id="WP_233373619.1">
    <property type="nucleotide sequence ID" value="NZ_JAJTWU010000008.1"/>
</dbReference>
<dbReference type="SUPFAM" id="SSF52540">
    <property type="entry name" value="P-loop containing nucleoside triphosphate hydrolases"/>
    <property type="match status" value="1"/>
</dbReference>
<dbReference type="Gene3D" id="3.40.50.300">
    <property type="entry name" value="P-loop containing nucleotide triphosphate hydrolases"/>
    <property type="match status" value="1"/>
</dbReference>
<comment type="caution">
    <text evidence="1">The sequence shown here is derived from an EMBL/GenBank/DDBJ whole genome shotgun (WGS) entry which is preliminary data.</text>
</comment>